<proteinExistence type="predicted"/>
<protein>
    <recommendedName>
        <fullName evidence="6">ABC transporter domain-containing protein</fullName>
    </recommendedName>
</protein>
<dbReference type="PROSITE" id="PS51257">
    <property type="entry name" value="PROKAR_LIPOPROTEIN"/>
    <property type="match status" value="1"/>
</dbReference>
<keyword evidence="4" id="KW-1278">Translocase</keyword>
<keyword evidence="3" id="KW-0067">ATP-binding</keyword>
<keyword evidence="2" id="KW-0547">Nucleotide-binding</keyword>
<reference evidence="7 8" key="1">
    <citation type="submission" date="2017-09" db="EMBL/GenBank/DDBJ databases">
        <title>Depth-based differentiation of microbial function through sediment-hosted aquifers and enrichment of novel symbionts in the deep terrestrial subsurface.</title>
        <authorList>
            <person name="Probst A.J."/>
            <person name="Ladd B."/>
            <person name="Jarett J.K."/>
            <person name="Geller-Mcgrath D.E."/>
            <person name="Sieber C.M."/>
            <person name="Emerson J.B."/>
            <person name="Anantharaman K."/>
            <person name="Thomas B.C."/>
            <person name="Malmstrom R."/>
            <person name="Stieglmeier M."/>
            <person name="Klingl A."/>
            <person name="Woyke T."/>
            <person name="Ryan C.M."/>
            <person name="Banfield J.F."/>
        </authorList>
    </citation>
    <scope>NUCLEOTIDE SEQUENCE [LARGE SCALE GENOMIC DNA]</scope>
    <source>
        <strain evidence="7">CG12_big_fil_rev_8_21_14_0_65_43_15</strain>
    </source>
</reference>
<comment type="function">
    <text evidence="5">Part of the ABC transporter complex HmuTUV involved in hemin import. Responsible for energy coupling to the transport system.</text>
</comment>
<gene>
    <name evidence="7" type="ORF">COW11_06190</name>
</gene>
<accession>A0A2J0LMG4</accession>
<dbReference type="GO" id="GO:0016887">
    <property type="term" value="F:ATP hydrolysis activity"/>
    <property type="evidence" value="ECO:0007669"/>
    <property type="project" value="InterPro"/>
</dbReference>
<sequence length="306" mass="34101">MRHDSAHSSTSFGIACRRYHRHIRRHILFRAFDKGKKMVDVKNIYCGYDKKEVIKGVSFSVEKGNFTGIIGPNGAGKTTLFRAMTGALPLYKGTITYRNNDISKISARELAKDMAVIPQIVSVPFSFTVSEFVFMARFAHLGRFQAPGKVDYDAVDQALRSAGVAHLKNRDINELSGGERQMAILAQGFAQSPKILLLDEPTAHLDIKHQVAIMNILEKLNKERGLTVVVILHDLNLAAEYCNNLILLNEGKIHKKGGVNEVLTQDVIEEVYKTFVAVDRNPVSGKPYCRIVKGNPRVIRGAAQQR</sequence>
<evidence type="ECO:0000259" key="6">
    <source>
        <dbReference type="PROSITE" id="PS50893"/>
    </source>
</evidence>
<dbReference type="GO" id="GO:0005524">
    <property type="term" value="F:ATP binding"/>
    <property type="evidence" value="ECO:0007669"/>
    <property type="project" value="UniProtKB-KW"/>
</dbReference>
<evidence type="ECO:0000313" key="8">
    <source>
        <dbReference type="Proteomes" id="UP000231267"/>
    </source>
</evidence>
<feature type="domain" description="ABC transporter" evidence="6">
    <location>
        <begin position="39"/>
        <end position="275"/>
    </location>
</feature>
<evidence type="ECO:0000256" key="2">
    <source>
        <dbReference type="ARBA" id="ARBA00022741"/>
    </source>
</evidence>
<dbReference type="Pfam" id="PF00005">
    <property type="entry name" value="ABC_tran"/>
    <property type="match status" value="1"/>
</dbReference>
<dbReference type="SMART" id="SM00382">
    <property type="entry name" value="AAA"/>
    <property type="match status" value="1"/>
</dbReference>
<dbReference type="Proteomes" id="UP000231267">
    <property type="component" value="Unassembled WGS sequence"/>
</dbReference>
<dbReference type="InterPro" id="IPR017871">
    <property type="entry name" value="ABC_transporter-like_CS"/>
</dbReference>
<dbReference type="InterPro" id="IPR003593">
    <property type="entry name" value="AAA+_ATPase"/>
</dbReference>
<dbReference type="InterPro" id="IPR027417">
    <property type="entry name" value="P-loop_NTPase"/>
</dbReference>
<dbReference type="Gene3D" id="3.40.50.300">
    <property type="entry name" value="P-loop containing nucleotide triphosphate hydrolases"/>
    <property type="match status" value="1"/>
</dbReference>
<dbReference type="EMBL" id="PFGP01000136">
    <property type="protein sequence ID" value="PIW65896.1"/>
    <property type="molecule type" value="Genomic_DNA"/>
</dbReference>
<dbReference type="SUPFAM" id="SSF52540">
    <property type="entry name" value="P-loop containing nucleoside triphosphate hydrolases"/>
    <property type="match status" value="1"/>
</dbReference>
<evidence type="ECO:0000256" key="4">
    <source>
        <dbReference type="ARBA" id="ARBA00022967"/>
    </source>
</evidence>
<dbReference type="PROSITE" id="PS50893">
    <property type="entry name" value="ABC_TRANSPORTER_2"/>
    <property type="match status" value="1"/>
</dbReference>
<dbReference type="PANTHER" id="PTHR42794">
    <property type="entry name" value="HEMIN IMPORT ATP-BINDING PROTEIN HMUV"/>
    <property type="match status" value="1"/>
</dbReference>
<dbReference type="PROSITE" id="PS00211">
    <property type="entry name" value="ABC_TRANSPORTER_1"/>
    <property type="match status" value="1"/>
</dbReference>
<evidence type="ECO:0000256" key="3">
    <source>
        <dbReference type="ARBA" id="ARBA00022840"/>
    </source>
</evidence>
<evidence type="ECO:0000313" key="7">
    <source>
        <dbReference type="EMBL" id="PIW65896.1"/>
    </source>
</evidence>
<dbReference type="PANTHER" id="PTHR42794:SF1">
    <property type="entry name" value="HEMIN IMPORT ATP-BINDING PROTEIN HMUV"/>
    <property type="match status" value="1"/>
</dbReference>
<keyword evidence="1" id="KW-0813">Transport</keyword>
<dbReference type="AlphaFoldDB" id="A0A2J0LMG4"/>
<evidence type="ECO:0000256" key="5">
    <source>
        <dbReference type="ARBA" id="ARBA00037066"/>
    </source>
</evidence>
<evidence type="ECO:0000256" key="1">
    <source>
        <dbReference type="ARBA" id="ARBA00022448"/>
    </source>
</evidence>
<dbReference type="FunFam" id="3.40.50.300:FF:000134">
    <property type="entry name" value="Iron-enterobactin ABC transporter ATP-binding protein"/>
    <property type="match status" value="1"/>
</dbReference>
<comment type="caution">
    <text evidence="7">The sequence shown here is derived from an EMBL/GenBank/DDBJ whole genome shotgun (WGS) entry which is preliminary data.</text>
</comment>
<dbReference type="InterPro" id="IPR003439">
    <property type="entry name" value="ABC_transporter-like_ATP-bd"/>
</dbReference>
<dbReference type="CDD" id="cd03214">
    <property type="entry name" value="ABC_Iron-Siderophores_B12_Hemin"/>
    <property type="match status" value="1"/>
</dbReference>
<name>A0A2J0LMG4_9BACT</name>
<organism evidence="7 8">
    <name type="scientific">Candidatus Taenaricola geysiri</name>
    <dbReference type="NCBI Taxonomy" id="1974752"/>
    <lineage>
        <taxon>Bacteria</taxon>
        <taxon>Pseudomonadati</taxon>
        <taxon>Candidatus Omnitrophota</taxon>
        <taxon>Candidatus Taenaricola</taxon>
    </lineage>
</organism>